<dbReference type="EMBL" id="CAJJDO010000056">
    <property type="protein sequence ID" value="CAD8172205.1"/>
    <property type="molecule type" value="Genomic_DNA"/>
</dbReference>
<evidence type="ECO:0008006" key="4">
    <source>
        <dbReference type="Google" id="ProtNLM"/>
    </source>
</evidence>
<reference evidence="2" key="1">
    <citation type="submission" date="2021-01" db="EMBL/GenBank/DDBJ databases">
        <authorList>
            <consortium name="Genoscope - CEA"/>
            <person name="William W."/>
        </authorList>
    </citation>
    <scope>NUCLEOTIDE SEQUENCE</scope>
</reference>
<organism evidence="2 3">
    <name type="scientific">Paramecium pentaurelia</name>
    <dbReference type="NCBI Taxonomy" id="43138"/>
    <lineage>
        <taxon>Eukaryota</taxon>
        <taxon>Sar</taxon>
        <taxon>Alveolata</taxon>
        <taxon>Ciliophora</taxon>
        <taxon>Intramacronucleata</taxon>
        <taxon>Oligohymenophorea</taxon>
        <taxon>Peniculida</taxon>
        <taxon>Parameciidae</taxon>
        <taxon>Paramecium</taxon>
    </lineage>
</organism>
<dbReference type="PANTHER" id="PTHR38934">
    <property type="entry name" value="HYPHALLY REGULATED CELL WALL PROTEIN 1"/>
    <property type="match status" value="1"/>
</dbReference>
<gene>
    <name evidence="2" type="ORF">PPENT_87.1.T0560152</name>
</gene>
<feature type="transmembrane region" description="Helical" evidence="1">
    <location>
        <begin position="235"/>
        <end position="253"/>
    </location>
</feature>
<keyword evidence="1" id="KW-0472">Membrane</keyword>
<accession>A0A8S1V5Z5</accession>
<dbReference type="AlphaFoldDB" id="A0A8S1V5Z5"/>
<keyword evidence="3" id="KW-1185">Reference proteome</keyword>
<keyword evidence="1" id="KW-0812">Transmembrane</keyword>
<name>A0A8S1V5Z5_9CILI</name>
<proteinExistence type="predicted"/>
<dbReference type="Proteomes" id="UP000689195">
    <property type="component" value="Unassembled WGS sequence"/>
</dbReference>
<evidence type="ECO:0000256" key="1">
    <source>
        <dbReference type="SAM" id="Phobius"/>
    </source>
</evidence>
<keyword evidence="1" id="KW-1133">Transmembrane helix</keyword>
<comment type="caution">
    <text evidence="2">The sequence shown here is derived from an EMBL/GenBank/DDBJ whole genome shotgun (WGS) entry which is preliminary data.</text>
</comment>
<evidence type="ECO:0000313" key="2">
    <source>
        <dbReference type="EMBL" id="CAD8172205.1"/>
    </source>
</evidence>
<dbReference type="PANTHER" id="PTHR38934:SF6">
    <property type="entry name" value="CHROMOSOME UNDETERMINED SCAFFOLD_176, WHOLE GENOME SHOTGUN SEQUENCE"/>
    <property type="match status" value="1"/>
</dbReference>
<feature type="transmembrane region" description="Helical" evidence="1">
    <location>
        <begin position="274"/>
        <end position="295"/>
    </location>
</feature>
<evidence type="ECO:0000313" key="3">
    <source>
        <dbReference type="Proteomes" id="UP000689195"/>
    </source>
</evidence>
<sequence>MFLSPINVSIELKVPKILTRSQLTASKTLQNAGYGMMISLSCSGFLMLLLGRFQQIISLLNILQQQSFFKYLDVEYPQHVQIYFESLNFITLQPLLNYLNFPDLYSNIFSKQFQESAGNFKEYQINVDFLSNIDYLVFQIFVECTFSLMLYIYEKIYFETHFFKKSFIVYLKTEMENYNISFYLSISIQKEELRNQKNYQQRSFYQIHLCKQLRLNVQSWQFFISNTKSEIRQRIFLLIFFVFLGNIIWIFLFNFKKHKVIKIKQVFQLQHEKLIYLNNSLFIFFQLNLNFTLYYKVYYQYHQLILLILF</sequence>
<protein>
    <recommendedName>
        <fullName evidence="4">Transmembrane protein</fullName>
    </recommendedName>
</protein>